<dbReference type="GO" id="GO:0046872">
    <property type="term" value="F:metal ion binding"/>
    <property type="evidence" value="ECO:0007669"/>
    <property type="project" value="UniProtKB-KW"/>
</dbReference>
<protein>
    <recommendedName>
        <fullName evidence="4">CENP-V/GFA domain-containing protein</fullName>
    </recommendedName>
</protein>
<dbReference type="PANTHER" id="PTHR28620:SF1">
    <property type="entry name" value="CENP-V_GFA DOMAIN-CONTAINING PROTEIN"/>
    <property type="match status" value="1"/>
</dbReference>
<evidence type="ECO:0000256" key="1">
    <source>
        <dbReference type="ARBA" id="ARBA00005495"/>
    </source>
</evidence>
<evidence type="ECO:0000256" key="2">
    <source>
        <dbReference type="ARBA" id="ARBA00022723"/>
    </source>
</evidence>
<accession>A0A382LIC1</accession>
<dbReference type="EMBL" id="UINC01086459">
    <property type="protein sequence ID" value="SVC34937.1"/>
    <property type="molecule type" value="Genomic_DNA"/>
</dbReference>
<dbReference type="SUPFAM" id="SSF51316">
    <property type="entry name" value="Mss4-like"/>
    <property type="match status" value="1"/>
</dbReference>
<organism evidence="5">
    <name type="scientific">marine metagenome</name>
    <dbReference type="NCBI Taxonomy" id="408172"/>
    <lineage>
        <taxon>unclassified sequences</taxon>
        <taxon>metagenomes</taxon>
        <taxon>ecological metagenomes</taxon>
    </lineage>
</organism>
<dbReference type="InterPro" id="IPR011057">
    <property type="entry name" value="Mss4-like_sf"/>
</dbReference>
<dbReference type="PANTHER" id="PTHR28620">
    <property type="entry name" value="CENTROMERE PROTEIN V"/>
    <property type="match status" value="1"/>
</dbReference>
<dbReference type="InterPro" id="IPR052355">
    <property type="entry name" value="CENP-V-like"/>
</dbReference>
<dbReference type="AlphaFoldDB" id="A0A382LIC1"/>
<dbReference type="Pfam" id="PF04828">
    <property type="entry name" value="GFA"/>
    <property type="match status" value="1"/>
</dbReference>
<name>A0A382LIC1_9ZZZZ</name>
<dbReference type="Gene3D" id="2.170.150.70">
    <property type="match status" value="1"/>
</dbReference>
<evidence type="ECO:0000256" key="3">
    <source>
        <dbReference type="ARBA" id="ARBA00022833"/>
    </source>
</evidence>
<sequence>MKEYFGGCHCGDIKFKFYSNESVEIWKCNCSICKMHDYEHLFISHNDFKIIKGSEVITEYSFGAKKAKHLFCKNCGVKSFYQPRSHPDSYSVNLKCVKEPPETNNIVYFDGKNEFT</sequence>
<comment type="similarity">
    <text evidence="1">Belongs to the Gfa family.</text>
</comment>
<evidence type="ECO:0000259" key="4">
    <source>
        <dbReference type="PROSITE" id="PS51891"/>
    </source>
</evidence>
<feature type="domain" description="CENP-V/GFA" evidence="4">
    <location>
        <begin position="4"/>
        <end position="110"/>
    </location>
</feature>
<dbReference type="InterPro" id="IPR006913">
    <property type="entry name" value="CENP-V/GFA"/>
</dbReference>
<keyword evidence="2" id="KW-0479">Metal-binding</keyword>
<evidence type="ECO:0000313" key="5">
    <source>
        <dbReference type="EMBL" id="SVC34937.1"/>
    </source>
</evidence>
<gene>
    <name evidence="5" type="ORF">METZ01_LOCUS287791</name>
</gene>
<dbReference type="GO" id="GO:0016846">
    <property type="term" value="F:carbon-sulfur lyase activity"/>
    <property type="evidence" value="ECO:0007669"/>
    <property type="project" value="InterPro"/>
</dbReference>
<reference evidence="5" key="1">
    <citation type="submission" date="2018-05" db="EMBL/GenBank/DDBJ databases">
        <authorList>
            <person name="Lanie J.A."/>
            <person name="Ng W.-L."/>
            <person name="Kazmierczak K.M."/>
            <person name="Andrzejewski T.M."/>
            <person name="Davidsen T.M."/>
            <person name="Wayne K.J."/>
            <person name="Tettelin H."/>
            <person name="Glass J.I."/>
            <person name="Rusch D."/>
            <person name="Podicherti R."/>
            <person name="Tsui H.-C.T."/>
            <person name="Winkler M.E."/>
        </authorList>
    </citation>
    <scope>NUCLEOTIDE SEQUENCE</scope>
</reference>
<dbReference type="PROSITE" id="PS51891">
    <property type="entry name" value="CENP_V_GFA"/>
    <property type="match status" value="1"/>
</dbReference>
<proteinExistence type="inferred from homology"/>
<keyword evidence="3" id="KW-0862">Zinc</keyword>